<evidence type="ECO:0000313" key="6">
    <source>
        <dbReference type="EMBL" id="AKJ68670.1"/>
    </source>
</evidence>
<feature type="domain" description="Serine aminopeptidase S33" evidence="5">
    <location>
        <begin position="27"/>
        <end position="262"/>
    </location>
</feature>
<dbReference type="STRING" id="445709.ABW99_11050"/>
<comment type="catalytic activity">
    <reaction evidence="1">
        <text>Hydrolyzes glycerol monoesters of long-chain fatty acids.</text>
        <dbReference type="EC" id="3.1.1.23"/>
    </reaction>
</comment>
<name>A0A0G3ENV7_9BURK</name>
<keyword evidence="7" id="KW-1185">Reference proteome</keyword>
<evidence type="ECO:0000256" key="4">
    <source>
        <dbReference type="ARBA" id="ARBA00071261"/>
    </source>
</evidence>
<dbReference type="FunFam" id="3.40.50.1820:FF:000117">
    <property type="entry name" value="Monoglyceride lipase, putative"/>
    <property type="match status" value="1"/>
</dbReference>
<dbReference type="Gene3D" id="3.40.50.1820">
    <property type="entry name" value="alpha/beta hydrolase"/>
    <property type="match status" value="1"/>
</dbReference>
<evidence type="ECO:0000256" key="2">
    <source>
        <dbReference type="ARBA" id="ARBA00008645"/>
    </source>
</evidence>
<dbReference type="KEGG" id="ptx:ABW99_11050"/>
<protein>
    <recommendedName>
        <fullName evidence="4">Monoacylglycerol lipase</fullName>
        <ecNumber evidence="3">3.1.1.23</ecNumber>
    </recommendedName>
</protein>
<gene>
    <name evidence="6" type="ORF">ABW99_11050</name>
</gene>
<dbReference type="PANTHER" id="PTHR11614">
    <property type="entry name" value="PHOSPHOLIPASE-RELATED"/>
    <property type="match status" value="1"/>
</dbReference>
<sequence length="285" mass="30829">MLHTAYELHGSDGLPLFAQSWQAPDGAPRGVIALVHGMGEHSGRYAKLAEYLGQHGFATYAYDLRGHGRSGGPRVYVDKFDEYLSDTDVFLTDLRRRCGPTPVFLVGHSMGGTIAALYVITRQPALRGLALSSPAVELGADIPKALIVAGRWLARALPRLPVRKIDARLISRDPAVIAQAASDPLNHYGGTPARTGAELLNAMSRVLAACRTLRTPMYIFHGTEDRLTSPSGSQALYAGSASLDKTLRLYPGSYHETMNDLDQEQVLQELADWLVAHSPRTASAA</sequence>
<dbReference type="AlphaFoldDB" id="A0A0G3ENV7"/>
<dbReference type="InterPro" id="IPR000073">
    <property type="entry name" value="AB_hydrolase_1"/>
</dbReference>
<reference evidence="7" key="1">
    <citation type="submission" date="2015-06" db="EMBL/GenBank/DDBJ databases">
        <authorList>
            <person name="Lim Y.L."/>
            <person name="Ee R."/>
            <person name="Yong D."/>
            <person name="How K.Y."/>
            <person name="Yin W.F."/>
            <person name="Chan K.G."/>
        </authorList>
    </citation>
    <scope>NUCLEOTIDE SEQUENCE [LARGE SCALE GENOMIC DNA]</scope>
    <source>
        <strain evidence="7">DSM 25325</strain>
    </source>
</reference>
<dbReference type="EC" id="3.1.1.23" evidence="3"/>
<dbReference type="Pfam" id="PF12146">
    <property type="entry name" value="Hydrolase_4"/>
    <property type="match status" value="1"/>
</dbReference>
<dbReference type="OrthoDB" id="9806902at2"/>
<evidence type="ECO:0000259" key="5">
    <source>
        <dbReference type="Pfam" id="PF12146"/>
    </source>
</evidence>
<dbReference type="InterPro" id="IPR051044">
    <property type="entry name" value="MAG_DAG_Lipase"/>
</dbReference>
<evidence type="ECO:0000256" key="3">
    <source>
        <dbReference type="ARBA" id="ARBA00013254"/>
    </source>
</evidence>
<dbReference type="PATRIC" id="fig|445709.3.peg.2350"/>
<evidence type="ECO:0000256" key="1">
    <source>
        <dbReference type="ARBA" id="ARBA00001613"/>
    </source>
</evidence>
<accession>A0A0G3ENV7</accession>
<dbReference type="GO" id="GO:0047372">
    <property type="term" value="F:monoacylglycerol lipase activity"/>
    <property type="evidence" value="ECO:0007669"/>
    <property type="project" value="UniProtKB-EC"/>
</dbReference>
<organism evidence="6 7">
    <name type="scientific">Pandoraea thiooxydans</name>
    <dbReference type="NCBI Taxonomy" id="445709"/>
    <lineage>
        <taxon>Bacteria</taxon>
        <taxon>Pseudomonadati</taxon>
        <taxon>Pseudomonadota</taxon>
        <taxon>Betaproteobacteria</taxon>
        <taxon>Burkholderiales</taxon>
        <taxon>Burkholderiaceae</taxon>
        <taxon>Pandoraea</taxon>
    </lineage>
</organism>
<dbReference type="Proteomes" id="UP000036700">
    <property type="component" value="Chromosome"/>
</dbReference>
<dbReference type="InterPro" id="IPR022742">
    <property type="entry name" value="Hydrolase_4"/>
</dbReference>
<evidence type="ECO:0000313" key="7">
    <source>
        <dbReference type="Proteomes" id="UP000036700"/>
    </source>
</evidence>
<comment type="similarity">
    <text evidence="2">Belongs to the AB hydrolase superfamily.</text>
</comment>
<dbReference type="InterPro" id="IPR029058">
    <property type="entry name" value="AB_hydrolase_fold"/>
</dbReference>
<dbReference type="EMBL" id="CP011568">
    <property type="protein sequence ID" value="AKJ68670.1"/>
    <property type="molecule type" value="Genomic_DNA"/>
</dbReference>
<proteinExistence type="inferred from homology"/>
<dbReference type="RefSeq" id="WP_047214532.1">
    <property type="nucleotide sequence ID" value="NZ_CP011568.3"/>
</dbReference>
<dbReference type="SUPFAM" id="SSF53474">
    <property type="entry name" value="alpha/beta-Hydrolases"/>
    <property type="match status" value="1"/>
</dbReference>
<dbReference type="PRINTS" id="PR00111">
    <property type="entry name" value="ABHYDROLASE"/>
</dbReference>